<proteinExistence type="predicted"/>
<dbReference type="KEGG" id="sind:105178128"/>
<evidence type="ECO:0000256" key="5">
    <source>
        <dbReference type="ARBA" id="ARBA00023163"/>
    </source>
</evidence>
<dbReference type="FunFam" id="1.10.10.60:FF:000092">
    <property type="entry name" value="Trihelix transcription factor GT-2"/>
    <property type="match status" value="1"/>
</dbReference>
<keyword evidence="4" id="KW-0238">DNA-binding</keyword>
<dbReference type="GO" id="GO:0003677">
    <property type="term" value="F:DNA binding"/>
    <property type="evidence" value="ECO:0007669"/>
    <property type="project" value="UniProtKB-KW"/>
</dbReference>
<keyword evidence="9" id="KW-1185">Reference proteome</keyword>
<dbReference type="SMART" id="SM00717">
    <property type="entry name" value="SANT"/>
    <property type="match status" value="2"/>
</dbReference>
<evidence type="ECO:0000256" key="4">
    <source>
        <dbReference type="ARBA" id="ARBA00023125"/>
    </source>
</evidence>
<gene>
    <name evidence="10" type="primary">LOC105178128</name>
</gene>
<sequence length="524" mass="58948">MLDSSVFLENSGGGGGSGSDGVAVELRNEGGSAGAGDEGDRNSAGNRWPREETLALLKIRSDMDLAFRDSTLKAPLWDEVSRKLGELGFHRSAKKCKEKFENIYKYHKRTKDGRSSRQNGKNYRFFEQLELLDGHFSVPSTPLNQIPSYAMETAAIATSTPTTSVMAKPISSSQDFTIPCSNQDPNAEFMSASTSTASSSGKDSEGSVRKKRKLVDYFERLMKDVLQKQEDLQNKFLEAIEKCEKDRIAREEAWKVQEMARIKREQEFLAQERAITAAKDAAVLAFLQKITQQTLPLQMSEILTPLFDKPSDKQENILEKQQGYSQDNGVGETSMHADKQDHSAGEIAIQTSSSRWPKAEVEALIMLKTDLDLKYQDSGPKGPLWEEVSTCMKKLGYDRSAKRCKEKWENINKYYKRVRESNKKRPQDSKTCPYFNMLESLYAKKSKKSEHNSDNGGCNLQPEQILMQMMGQHQQQQQPQQSIGEYGDSDHQNQEDDAEDEQDDDSGDGYQIVANNLSSVATLE</sequence>
<dbReference type="InterPro" id="IPR001005">
    <property type="entry name" value="SANT/Myb"/>
</dbReference>
<dbReference type="GO" id="GO:0005634">
    <property type="term" value="C:nucleus"/>
    <property type="evidence" value="ECO:0007669"/>
    <property type="project" value="UniProtKB-SubCell"/>
</dbReference>
<dbReference type="AlphaFoldDB" id="A0A6I9UXB2"/>
<evidence type="ECO:0000313" key="10">
    <source>
        <dbReference type="RefSeq" id="XP_011099803.1"/>
    </source>
</evidence>
<dbReference type="Proteomes" id="UP000504604">
    <property type="component" value="Linkage group LG15"/>
</dbReference>
<feature type="region of interest" description="Disordered" evidence="7">
    <location>
        <begin position="1"/>
        <end position="47"/>
    </location>
</feature>
<dbReference type="PROSITE" id="PS50090">
    <property type="entry name" value="MYB_LIKE"/>
    <property type="match status" value="2"/>
</dbReference>
<evidence type="ECO:0000313" key="9">
    <source>
        <dbReference type="Proteomes" id="UP000504604"/>
    </source>
</evidence>
<dbReference type="GeneID" id="105178128"/>
<feature type="region of interest" description="Disordered" evidence="7">
    <location>
        <begin position="469"/>
        <end position="524"/>
    </location>
</feature>
<keyword evidence="3" id="KW-0805">Transcription regulation</keyword>
<feature type="domain" description="Myb-like" evidence="8">
    <location>
        <begin position="348"/>
        <end position="412"/>
    </location>
</feature>
<keyword evidence="2" id="KW-0677">Repeat</keyword>
<feature type="domain" description="Myb-like" evidence="8">
    <location>
        <begin position="40"/>
        <end position="104"/>
    </location>
</feature>
<dbReference type="PANTHER" id="PTHR21654">
    <property type="entry name" value="FI21293P1"/>
    <property type="match status" value="1"/>
</dbReference>
<evidence type="ECO:0000256" key="2">
    <source>
        <dbReference type="ARBA" id="ARBA00022737"/>
    </source>
</evidence>
<feature type="compositionally biased region" description="Basic and acidic residues" evidence="7">
    <location>
        <begin position="335"/>
        <end position="344"/>
    </location>
</feature>
<keyword evidence="6" id="KW-0539">Nucleus</keyword>
<evidence type="ECO:0000256" key="7">
    <source>
        <dbReference type="SAM" id="MobiDB-lite"/>
    </source>
</evidence>
<protein>
    <submittedName>
        <fullName evidence="10">Trihelix transcription factor GT-2-like</fullName>
    </submittedName>
</protein>
<keyword evidence="5" id="KW-0804">Transcription</keyword>
<dbReference type="Gene3D" id="1.10.10.60">
    <property type="entry name" value="Homeodomain-like"/>
    <property type="match status" value="2"/>
</dbReference>
<dbReference type="CDD" id="cd12203">
    <property type="entry name" value="GT1"/>
    <property type="match status" value="2"/>
</dbReference>
<evidence type="ECO:0000256" key="1">
    <source>
        <dbReference type="ARBA" id="ARBA00004123"/>
    </source>
</evidence>
<dbReference type="FunFam" id="1.10.10.60:FF:000061">
    <property type="entry name" value="Trihelix transcription factor GT-2"/>
    <property type="match status" value="1"/>
</dbReference>
<feature type="compositionally biased region" description="Acidic residues" evidence="7">
    <location>
        <begin position="495"/>
        <end position="507"/>
    </location>
</feature>
<feature type="region of interest" description="Disordered" evidence="7">
    <location>
        <begin position="325"/>
        <end position="351"/>
    </location>
</feature>
<evidence type="ECO:0000259" key="8">
    <source>
        <dbReference type="PROSITE" id="PS50090"/>
    </source>
</evidence>
<dbReference type="Gramene" id="SIN_1025352.t">
    <property type="protein sequence ID" value="SIN_1025352.t"/>
    <property type="gene ID" value="SIN_1025352"/>
</dbReference>
<dbReference type="RefSeq" id="XP_011099803.1">
    <property type="nucleotide sequence ID" value="XM_011101501.2"/>
</dbReference>
<dbReference type="InterPro" id="IPR044822">
    <property type="entry name" value="Myb_DNA-bind_4"/>
</dbReference>
<dbReference type="PANTHER" id="PTHR21654:SF14">
    <property type="entry name" value="TRIHELIX TRANSCRIPTION FACTOR GTL1-LIKE"/>
    <property type="match status" value="1"/>
</dbReference>
<evidence type="ECO:0000256" key="6">
    <source>
        <dbReference type="ARBA" id="ARBA00023242"/>
    </source>
</evidence>
<comment type="subcellular location">
    <subcellularLocation>
        <location evidence="1">Nucleus</location>
    </subcellularLocation>
</comment>
<reference evidence="10" key="1">
    <citation type="submission" date="2025-08" db="UniProtKB">
        <authorList>
            <consortium name="RefSeq"/>
        </authorList>
    </citation>
    <scope>IDENTIFICATION</scope>
</reference>
<feature type="compositionally biased region" description="Low complexity" evidence="7">
    <location>
        <begin position="469"/>
        <end position="481"/>
    </location>
</feature>
<dbReference type="Pfam" id="PF13837">
    <property type="entry name" value="Myb_DNA-bind_4"/>
    <property type="match status" value="2"/>
</dbReference>
<evidence type="ECO:0000256" key="3">
    <source>
        <dbReference type="ARBA" id="ARBA00023015"/>
    </source>
</evidence>
<dbReference type="OrthoDB" id="691673at2759"/>
<accession>A0A6I9UXB2</accession>
<feature type="compositionally biased region" description="Polar residues" evidence="7">
    <location>
        <begin position="513"/>
        <end position="524"/>
    </location>
</feature>
<dbReference type="InParanoid" id="A0A6I9UXB2"/>
<name>A0A6I9UXB2_SESIN</name>
<organism evidence="9 10">
    <name type="scientific">Sesamum indicum</name>
    <name type="common">Oriental sesame</name>
    <name type="synonym">Sesamum orientale</name>
    <dbReference type="NCBI Taxonomy" id="4182"/>
    <lineage>
        <taxon>Eukaryota</taxon>
        <taxon>Viridiplantae</taxon>
        <taxon>Streptophyta</taxon>
        <taxon>Embryophyta</taxon>
        <taxon>Tracheophyta</taxon>
        <taxon>Spermatophyta</taxon>
        <taxon>Magnoliopsida</taxon>
        <taxon>eudicotyledons</taxon>
        <taxon>Gunneridae</taxon>
        <taxon>Pentapetalae</taxon>
        <taxon>asterids</taxon>
        <taxon>lamiids</taxon>
        <taxon>Lamiales</taxon>
        <taxon>Pedaliaceae</taxon>
        <taxon>Sesamum</taxon>
    </lineage>
</organism>
<dbReference type="GO" id="GO:0006355">
    <property type="term" value="P:regulation of DNA-templated transcription"/>
    <property type="evidence" value="ECO:0007669"/>
    <property type="project" value="UniProtKB-ARBA"/>
</dbReference>